<keyword evidence="2" id="KW-1185">Reference proteome</keyword>
<reference evidence="1 2" key="2">
    <citation type="submission" date="2012-06" db="EMBL/GenBank/DDBJ databases">
        <authorList>
            <person name="Fiebig A."/>
        </authorList>
    </citation>
    <scope>NUCLEOTIDE SEQUENCE [LARGE SCALE GENOMIC DNA]</scope>
    <source>
        <strain evidence="1 2">DFL-43</strain>
    </source>
</reference>
<organism evidence="1 2">
    <name type="scientific">Hoeflea phototrophica (strain DSM 17068 / NCIMB 14078 / DFL-43)</name>
    <dbReference type="NCBI Taxonomy" id="411684"/>
    <lineage>
        <taxon>Bacteria</taxon>
        <taxon>Pseudomonadati</taxon>
        <taxon>Pseudomonadota</taxon>
        <taxon>Alphaproteobacteria</taxon>
        <taxon>Hyphomicrobiales</taxon>
        <taxon>Rhizobiaceae</taxon>
        <taxon>Hoeflea</taxon>
    </lineage>
</organism>
<gene>
    <name evidence="1" type="ORF">HPDFL43_00030090</name>
</gene>
<sequence>MAKLKRPLRHMVAGKIIDFAGQITNLLNNVQHA</sequence>
<dbReference type="AlphaFoldDB" id="A0A094Z267"/>
<dbReference type="EMBL" id="ABIA03000004">
    <property type="protein sequence ID" value="KGB27054.1"/>
    <property type="molecule type" value="Genomic_DNA"/>
</dbReference>
<evidence type="ECO:0000313" key="2">
    <source>
        <dbReference type="Proteomes" id="UP000004291"/>
    </source>
</evidence>
<protein>
    <submittedName>
        <fullName evidence="1">Uncharacterized protein</fullName>
    </submittedName>
</protein>
<evidence type="ECO:0000313" key="1">
    <source>
        <dbReference type="EMBL" id="KGB27054.1"/>
    </source>
</evidence>
<dbReference type="HOGENOM" id="CLU_3382286_0_0_5"/>
<comment type="caution">
    <text evidence="1">The sequence shown here is derived from an EMBL/GenBank/DDBJ whole genome shotgun (WGS) entry which is preliminary data.</text>
</comment>
<name>A0A094Z267_HOEPD</name>
<accession>A0A094Z267</accession>
<reference evidence="1 2" key="1">
    <citation type="submission" date="2007-10" db="EMBL/GenBank/DDBJ databases">
        <authorList>
            <person name="Wagner-Dobler I."/>
            <person name="Ferriera S."/>
            <person name="Johnson J."/>
            <person name="Kravitz S."/>
            <person name="Beeson K."/>
            <person name="Sutton G."/>
            <person name="Rogers Y.-H."/>
            <person name="Friedman R."/>
            <person name="Frazier M."/>
            <person name="Venter J.C."/>
        </authorList>
    </citation>
    <scope>NUCLEOTIDE SEQUENCE [LARGE SCALE GENOMIC DNA]</scope>
    <source>
        <strain evidence="1 2">DFL-43</strain>
    </source>
</reference>
<proteinExistence type="predicted"/>
<dbReference type="Proteomes" id="UP000004291">
    <property type="component" value="Chromosome"/>
</dbReference>